<dbReference type="Proteomes" id="UP000244962">
    <property type="component" value="Unassembled WGS sequence"/>
</dbReference>
<dbReference type="AlphaFoldDB" id="A0A2U1TE15"/>
<accession>A0A2U1TE15</accession>
<dbReference type="RefSeq" id="WP_108390604.1">
    <property type="nucleotide sequence ID" value="NZ_CP026949.1"/>
</dbReference>
<name>A0A2U1TE15_9MICO</name>
<dbReference type="KEGG" id="myl:C3E77_04910"/>
<protein>
    <submittedName>
        <fullName evidence="1">Uncharacterized protein</fullName>
    </submittedName>
</protein>
<keyword evidence="2" id="KW-1185">Reference proteome</keyword>
<sequence>MSDRVLPSADPEIESTIDDFERFFSELIGDVADIARSAPNDIVRTLTVAPHNTLACRVGVTAEQFLHISMDDNGWELDGYAADDVALAKRILTAAIDGRVSKRTSPARSEMTVRFTDGTTMSTSSVDGCAALLIPQPGWRRWGSLTTYEPYRSA</sequence>
<comment type="caution">
    <text evidence="1">The sequence shown here is derived from an EMBL/GenBank/DDBJ whole genome shotgun (WGS) entry which is preliminary data.</text>
</comment>
<gene>
    <name evidence="1" type="ORF">DF223_07475</name>
</gene>
<evidence type="ECO:0000313" key="1">
    <source>
        <dbReference type="EMBL" id="PWC07116.1"/>
    </source>
</evidence>
<reference evidence="2" key="1">
    <citation type="submission" date="2018-04" db="EMBL/GenBank/DDBJ databases">
        <authorList>
            <person name="Liu S."/>
            <person name="Wang Z."/>
            <person name="Li J."/>
        </authorList>
    </citation>
    <scope>NUCLEOTIDE SEQUENCE [LARGE SCALE GENOMIC DNA]</scope>
    <source>
        <strain evidence="2">622</strain>
    </source>
</reference>
<organism evidence="1 2">
    <name type="scientific">Mycetocola zhujimingii</name>
    <dbReference type="NCBI Taxonomy" id="2079792"/>
    <lineage>
        <taxon>Bacteria</taxon>
        <taxon>Bacillati</taxon>
        <taxon>Actinomycetota</taxon>
        <taxon>Actinomycetes</taxon>
        <taxon>Micrococcales</taxon>
        <taxon>Microbacteriaceae</taxon>
        <taxon>Mycetocola</taxon>
    </lineage>
</organism>
<proteinExistence type="predicted"/>
<dbReference type="OrthoDB" id="5019571at2"/>
<dbReference type="EMBL" id="QEFB01000006">
    <property type="protein sequence ID" value="PWC07116.1"/>
    <property type="molecule type" value="Genomic_DNA"/>
</dbReference>
<evidence type="ECO:0000313" key="2">
    <source>
        <dbReference type="Proteomes" id="UP000244962"/>
    </source>
</evidence>